<evidence type="ECO:0000256" key="3">
    <source>
        <dbReference type="ARBA" id="ARBA00022553"/>
    </source>
</evidence>
<dbReference type="EMBL" id="SSMC01000003">
    <property type="protein sequence ID" value="THD66555.1"/>
    <property type="molecule type" value="Genomic_DNA"/>
</dbReference>
<dbReference type="Gene3D" id="1.10.287.130">
    <property type="match status" value="1"/>
</dbReference>
<dbReference type="GO" id="GO:0000156">
    <property type="term" value="F:phosphorelay response regulator activity"/>
    <property type="evidence" value="ECO:0007669"/>
    <property type="project" value="TreeGrafter"/>
</dbReference>
<dbReference type="InterPro" id="IPR011990">
    <property type="entry name" value="TPR-like_helical_dom_sf"/>
</dbReference>
<protein>
    <recommendedName>
        <fullName evidence="2">histidine kinase</fullName>
        <ecNumber evidence="2">2.7.13.3</ecNumber>
    </recommendedName>
</protein>
<keyword evidence="4" id="KW-0808">Transferase</keyword>
<dbReference type="SUPFAM" id="SSF48452">
    <property type="entry name" value="TPR-like"/>
    <property type="match status" value="2"/>
</dbReference>
<reference evidence="13 14" key="1">
    <citation type="submission" date="2019-04" db="EMBL/GenBank/DDBJ databases">
        <title>Draft genome sequence of Robertkochia marina CC-AMO-30D.</title>
        <authorList>
            <person name="Hameed A."/>
            <person name="Lin S.-Y."/>
            <person name="Shahina M."/>
            <person name="Lai W.-A."/>
            <person name="Young C.-C."/>
        </authorList>
    </citation>
    <scope>NUCLEOTIDE SEQUENCE [LARGE SCALE GENOMIC DNA]</scope>
    <source>
        <strain evidence="13 14">CC-AMO-30D</strain>
    </source>
</reference>
<dbReference type="GO" id="GO:0000155">
    <property type="term" value="F:phosphorelay sensor kinase activity"/>
    <property type="evidence" value="ECO:0007669"/>
    <property type="project" value="InterPro"/>
</dbReference>
<dbReference type="PROSITE" id="PS50109">
    <property type="entry name" value="HIS_KIN"/>
    <property type="match status" value="1"/>
</dbReference>
<sequence>MNLKLLFTLLLAACYGFAQDLSPDTQNMQVFKEEKILQATYRGDSLEVVRLNKLAASLIYISNDSAGYYAKKAMKLADDLDFHKEQIKARSIISLYLSEAGQLNEALELMAEAEAIALSSKDEYHKYACYHDTAIFYAYLGDIEESNNYYLKVVQFGERKLKEAQAKNAKLDAKTNEYLSAAYGGLSENYFILEFYDKALEYINKADLYNRQIDNNQLAIGQTLANKAQRHLKLDQHEDAVIFINEAIDILAEEEAMDWLAFAERVKGDIYLDQGYYRLALEAYGNASDLQKQLEDPREKASLDHAMSEAYRGQEKYGLTKEYAEMALKKSMMLGELSVAIQSAETLFKTYESEGDLANALYYHKIFKKYSDSLFHEKNIQSVANIEAKQEQQRAQEKFDIQNQRNQNKHRFLLLVSTGGVLILLTVLFMTQRSRKLERKLNDLLTKKNNVLRRRERSLNWMNETKIKLFSIISHDLRSPLASLNNLIDLLNDKQIGPEDFIDFAPQLSNQVKNVSFTLNNLLLWSRQQMKGAQNNPQKHNLHQLANQSVDLLIHQAKEKKLFIRNEIPKEAVIYADADQITIVFRNLISNAIKFTNNNGAIIIKAQEIDGSWEVEVKDTGVGMDQKTIEKLYSQSSYMESTYGTNNEKGTGIGLSLCKEMITKSGGEFRVKSAIGLGSSFFFTLEKYEKEVQEIPESVEMMD</sequence>
<keyword evidence="6 13" id="KW-0418">Kinase</keyword>
<feature type="signal peptide" evidence="11">
    <location>
        <begin position="1"/>
        <end position="18"/>
    </location>
</feature>
<dbReference type="Proteomes" id="UP000305939">
    <property type="component" value="Unassembled WGS sequence"/>
</dbReference>
<dbReference type="InterPro" id="IPR003661">
    <property type="entry name" value="HisK_dim/P_dom"/>
</dbReference>
<name>A0A4S3LZ37_9FLAO</name>
<dbReference type="PRINTS" id="PR00344">
    <property type="entry name" value="BCTRLSENSOR"/>
</dbReference>
<dbReference type="PANTHER" id="PTHR42878">
    <property type="entry name" value="TWO-COMPONENT HISTIDINE KINASE"/>
    <property type="match status" value="1"/>
</dbReference>
<dbReference type="SMART" id="SM00388">
    <property type="entry name" value="HisKA"/>
    <property type="match status" value="1"/>
</dbReference>
<organism evidence="13 14">
    <name type="scientific">Robertkochia marina</name>
    <dbReference type="NCBI Taxonomy" id="1227945"/>
    <lineage>
        <taxon>Bacteria</taxon>
        <taxon>Pseudomonadati</taxon>
        <taxon>Bacteroidota</taxon>
        <taxon>Flavobacteriia</taxon>
        <taxon>Flavobacteriales</taxon>
        <taxon>Flavobacteriaceae</taxon>
        <taxon>Robertkochia</taxon>
    </lineage>
</organism>
<evidence type="ECO:0000256" key="1">
    <source>
        <dbReference type="ARBA" id="ARBA00000085"/>
    </source>
</evidence>
<dbReference type="AlphaFoldDB" id="A0A4S3LZ37"/>
<dbReference type="SMART" id="SM00387">
    <property type="entry name" value="HATPase_c"/>
    <property type="match status" value="1"/>
</dbReference>
<evidence type="ECO:0000313" key="14">
    <source>
        <dbReference type="Proteomes" id="UP000305939"/>
    </source>
</evidence>
<dbReference type="GO" id="GO:0030295">
    <property type="term" value="F:protein kinase activator activity"/>
    <property type="evidence" value="ECO:0007669"/>
    <property type="project" value="TreeGrafter"/>
</dbReference>
<evidence type="ECO:0000256" key="10">
    <source>
        <dbReference type="SAM" id="Phobius"/>
    </source>
</evidence>
<keyword evidence="8" id="KW-0902">Two-component regulatory system</keyword>
<keyword evidence="14" id="KW-1185">Reference proteome</keyword>
<gene>
    <name evidence="13" type="ORF">E7Z59_12230</name>
</gene>
<keyword evidence="5" id="KW-0547">Nucleotide-binding</keyword>
<evidence type="ECO:0000256" key="2">
    <source>
        <dbReference type="ARBA" id="ARBA00012438"/>
    </source>
</evidence>
<evidence type="ECO:0000256" key="9">
    <source>
        <dbReference type="SAM" id="Coils"/>
    </source>
</evidence>
<keyword evidence="10" id="KW-0472">Membrane</keyword>
<feature type="domain" description="Histidine kinase" evidence="12">
    <location>
        <begin position="472"/>
        <end position="689"/>
    </location>
</feature>
<dbReference type="InterPro" id="IPR005467">
    <property type="entry name" value="His_kinase_dom"/>
</dbReference>
<dbReference type="Gene3D" id="1.25.40.10">
    <property type="entry name" value="Tetratricopeptide repeat domain"/>
    <property type="match status" value="3"/>
</dbReference>
<feature type="coiled-coil region" evidence="9">
    <location>
        <begin position="154"/>
        <end position="181"/>
    </location>
</feature>
<keyword evidence="9" id="KW-0175">Coiled coil</keyword>
<dbReference type="PANTHER" id="PTHR42878:SF7">
    <property type="entry name" value="SENSOR HISTIDINE KINASE GLRK"/>
    <property type="match status" value="1"/>
</dbReference>
<keyword evidence="3" id="KW-0597">Phosphoprotein</keyword>
<proteinExistence type="predicted"/>
<keyword evidence="7" id="KW-0067">ATP-binding</keyword>
<dbReference type="Pfam" id="PF02518">
    <property type="entry name" value="HATPase_c"/>
    <property type="match status" value="1"/>
</dbReference>
<keyword evidence="10" id="KW-1133">Transmembrane helix</keyword>
<evidence type="ECO:0000313" key="13">
    <source>
        <dbReference type="EMBL" id="THD66555.1"/>
    </source>
</evidence>
<feature type="chain" id="PRO_5020539794" description="histidine kinase" evidence="11">
    <location>
        <begin position="19"/>
        <end position="703"/>
    </location>
</feature>
<evidence type="ECO:0000256" key="4">
    <source>
        <dbReference type="ARBA" id="ARBA00022679"/>
    </source>
</evidence>
<dbReference type="CDD" id="cd00082">
    <property type="entry name" value="HisKA"/>
    <property type="match status" value="1"/>
</dbReference>
<evidence type="ECO:0000256" key="11">
    <source>
        <dbReference type="SAM" id="SignalP"/>
    </source>
</evidence>
<evidence type="ECO:0000259" key="12">
    <source>
        <dbReference type="PROSITE" id="PS50109"/>
    </source>
</evidence>
<comment type="catalytic activity">
    <reaction evidence="1">
        <text>ATP + protein L-histidine = ADP + protein N-phospho-L-histidine.</text>
        <dbReference type="EC" id="2.7.13.3"/>
    </reaction>
</comment>
<evidence type="ECO:0000256" key="5">
    <source>
        <dbReference type="ARBA" id="ARBA00022741"/>
    </source>
</evidence>
<dbReference type="RefSeq" id="WP_136336627.1">
    <property type="nucleotide sequence ID" value="NZ_QXMP01000003.1"/>
</dbReference>
<keyword evidence="11" id="KW-0732">Signal</keyword>
<dbReference type="InterPro" id="IPR050351">
    <property type="entry name" value="BphY/WalK/GraS-like"/>
</dbReference>
<dbReference type="CDD" id="cd00075">
    <property type="entry name" value="HATPase"/>
    <property type="match status" value="1"/>
</dbReference>
<dbReference type="GO" id="GO:0007234">
    <property type="term" value="P:osmosensory signaling via phosphorelay pathway"/>
    <property type="evidence" value="ECO:0007669"/>
    <property type="project" value="TreeGrafter"/>
</dbReference>
<dbReference type="InterPro" id="IPR003594">
    <property type="entry name" value="HATPase_dom"/>
</dbReference>
<keyword evidence="10" id="KW-0812">Transmembrane</keyword>
<accession>A0A4S3LZ37</accession>
<dbReference type="SUPFAM" id="SSF55874">
    <property type="entry name" value="ATPase domain of HSP90 chaperone/DNA topoisomerase II/histidine kinase"/>
    <property type="match status" value="1"/>
</dbReference>
<comment type="caution">
    <text evidence="13">The sequence shown here is derived from an EMBL/GenBank/DDBJ whole genome shotgun (WGS) entry which is preliminary data.</text>
</comment>
<dbReference type="SUPFAM" id="SSF47384">
    <property type="entry name" value="Homodimeric domain of signal transducing histidine kinase"/>
    <property type="match status" value="1"/>
</dbReference>
<dbReference type="EC" id="2.7.13.3" evidence="2"/>
<evidence type="ECO:0000256" key="8">
    <source>
        <dbReference type="ARBA" id="ARBA00023012"/>
    </source>
</evidence>
<evidence type="ECO:0000256" key="7">
    <source>
        <dbReference type="ARBA" id="ARBA00022840"/>
    </source>
</evidence>
<dbReference type="InterPro" id="IPR004358">
    <property type="entry name" value="Sig_transdc_His_kin-like_C"/>
</dbReference>
<dbReference type="Gene3D" id="3.30.565.10">
    <property type="entry name" value="Histidine kinase-like ATPase, C-terminal domain"/>
    <property type="match status" value="1"/>
</dbReference>
<dbReference type="OrthoDB" id="9810447at2"/>
<evidence type="ECO:0000256" key="6">
    <source>
        <dbReference type="ARBA" id="ARBA00022777"/>
    </source>
</evidence>
<dbReference type="GO" id="GO:0005524">
    <property type="term" value="F:ATP binding"/>
    <property type="evidence" value="ECO:0007669"/>
    <property type="project" value="UniProtKB-KW"/>
</dbReference>
<dbReference type="InterPro" id="IPR036890">
    <property type="entry name" value="HATPase_C_sf"/>
</dbReference>
<feature type="transmembrane region" description="Helical" evidence="10">
    <location>
        <begin position="412"/>
        <end position="431"/>
    </location>
</feature>
<dbReference type="InterPro" id="IPR036097">
    <property type="entry name" value="HisK_dim/P_sf"/>
</dbReference>